<dbReference type="Proteomes" id="UP000728106">
    <property type="component" value="Unassembled WGS sequence"/>
</dbReference>
<protein>
    <recommendedName>
        <fullName evidence="2 10">Ribonucleoside-diphosphate reductase</fullName>
        <ecNumber evidence="2 10">1.17.4.1</ecNumber>
    </recommendedName>
</protein>
<evidence type="ECO:0000256" key="1">
    <source>
        <dbReference type="ARBA" id="ARBA00010406"/>
    </source>
</evidence>
<reference evidence="13" key="1">
    <citation type="submission" date="2020-02" db="EMBL/GenBank/DDBJ databases">
        <authorList>
            <person name="Fontana A."/>
            <person name="Patrone V."/>
            <person name="Morelli L."/>
        </authorList>
    </citation>
    <scope>NUCLEOTIDE SEQUENCE</scope>
    <source>
        <strain evidence="12">CCUG 30943</strain>
        <strain evidence="13">CCUG 43002</strain>
    </source>
</reference>
<evidence type="ECO:0000256" key="7">
    <source>
        <dbReference type="ARBA" id="ARBA00023116"/>
    </source>
</evidence>
<dbReference type="AlphaFoldDB" id="A0A4Z0RN25"/>
<dbReference type="Pfam" id="PF08343">
    <property type="entry name" value="RNR_N"/>
    <property type="match status" value="1"/>
</dbReference>
<dbReference type="GO" id="GO:0009263">
    <property type="term" value="P:deoxyribonucleotide biosynthetic process"/>
    <property type="evidence" value="ECO:0007669"/>
    <property type="project" value="UniProtKB-KW"/>
</dbReference>
<dbReference type="PROSITE" id="PS00089">
    <property type="entry name" value="RIBORED_LARGE"/>
    <property type="match status" value="1"/>
</dbReference>
<dbReference type="Proteomes" id="UP000808038">
    <property type="component" value="Unassembled WGS sequence"/>
</dbReference>
<evidence type="ECO:0000313" key="12">
    <source>
        <dbReference type="EMBL" id="MBJ7631519.1"/>
    </source>
</evidence>
<dbReference type="NCBIfam" id="TIGR04170">
    <property type="entry name" value="RNR_1b_NrdE"/>
    <property type="match status" value="1"/>
</dbReference>
<dbReference type="EC" id="1.17.4.1" evidence="2 10"/>
<dbReference type="InterPro" id="IPR008926">
    <property type="entry name" value="RNR_R1-su_N"/>
</dbReference>
<dbReference type="GeneID" id="57978442"/>
<sequence>MSLATLDLDKVTYFDLNNELNIPKDNSIQLGKDKEALEAFLAENVRPNTLQFDSLRDRFDYLIEHDFVDQKMLDSYSFAFIERLYDYLKSQDFQFKSFMAAYKFYAQYAVKTNDGDFYVENYIDRVAMNALFYGAGNEELAMNLADEMIHQRYQPATPSFLNAGRSRRGELVSCFILQTTDDMNAIGRVINSALQLSKIGGGVGINLSNLREAGAPIKGIANAASGVVPVMKLLEDSFSYSNQMGQRNGAGVAYLSVFHPDIMGFLATKKENADEKVRVKTLSLGVTVPDKFYDLIRSNADMFLFSPYDVEREYGEPFNYVDITAEYDNMVRNPRIKKTKIRARDLENEISKMQQESGYPYVINIDTVNAANPIHGKVVSSNLCSEILQVQKASEIGNDQQYYKMGSDVSCNLGSTNIVNMMETTDFERSVDTMVRALTFVSDNSNLDIVPSVQNGNRELHAVGLGAMGLHAFFAKNHMHYGDEEAIDFTNAYFLMLNYYTLLASNKIAKERGESFFEFEKSAYADGSYFNKYLMADWSPKTDKVKAIFEKHHFPTKHDWAMLKESIQKHGLYNAYRMAIAPTGSISYVNDSTASLHPIINKIEERQEKKIGKIYYPAPYLGTDTLPYYESAYNLDMRKVIDVYATAQQHIDQGMALTLFMRSTIPAGLYEWKNGRTDKMTTRDLNILRMYAYHKGIKSIYYVRTYTDDMEEFGVNECESCSI</sequence>
<dbReference type="RefSeq" id="WP_003608164.1">
    <property type="nucleotide sequence ID" value="NZ_ALXH01000132.1"/>
</dbReference>
<evidence type="ECO:0000256" key="2">
    <source>
        <dbReference type="ARBA" id="ARBA00012274"/>
    </source>
</evidence>
<dbReference type="PANTHER" id="PTHR11573">
    <property type="entry name" value="RIBONUCLEOSIDE-DIPHOSPHATE REDUCTASE LARGE CHAIN"/>
    <property type="match status" value="1"/>
</dbReference>
<evidence type="ECO:0000313" key="13">
    <source>
        <dbReference type="EMBL" id="MBJ7638070.1"/>
    </source>
</evidence>
<accession>A0A4Z0RN25</accession>
<name>A0A4Z0RN25_WEICO</name>
<organism evidence="13 14">
    <name type="scientific">Weissella confusa</name>
    <name type="common">Lactobacillus confusus</name>
    <dbReference type="NCBI Taxonomy" id="1583"/>
    <lineage>
        <taxon>Bacteria</taxon>
        <taxon>Bacillati</taxon>
        <taxon>Bacillota</taxon>
        <taxon>Bacilli</taxon>
        <taxon>Lactobacillales</taxon>
        <taxon>Lactobacillaceae</taxon>
        <taxon>Weissella</taxon>
    </lineage>
</organism>
<dbReference type="InterPro" id="IPR039718">
    <property type="entry name" value="Rrm1"/>
</dbReference>
<evidence type="ECO:0000256" key="3">
    <source>
        <dbReference type="ARBA" id="ARBA00022533"/>
    </source>
</evidence>
<dbReference type="NCBIfam" id="TIGR02506">
    <property type="entry name" value="NrdE_NrdA"/>
    <property type="match status" value="1"/>
</dbReference>
<evidence type="ECO:0000259" key="11">
    <source>
        <dbReference type="PROSITE" id="PS00089"/>
    </source>
</evidence>
<evidence type="ECO:0000256" key="5">
    <source>
        <dbReference type="ARBA" id="ARBA00022840"/>
    </source>
</evidence>
<dbReference type="SUPFAM" id="SSF48168">
    <property type="entry name" value="R1 subunit of ribonucleotide reductase, N-terminal domain"/>
    <property type="match status" value="1"/>
</dbReference>
<proteinExistence type="inferred from homology"/>
<dbReference type="GO" id="GO:0005971">
    <property type="term" value="C:ribonucleoside-diphosphate reductase complex"/>
    <property type="evidence" value="ECO:0007669"/>
    <property type="project" value="TreeGrafter"/>
</dbReference>
<dbReference type="InterPro" id="IPR013554">
    <property type="entry name" value="RNR_N"/>
</dbReference>
<dbReference type="Pfam" id="PF00317">
    <property type="entry name" value="Ribonuc_red_lgN"/>
    <property type="match status" value="1"/>
</dbReference>
<dbReference type="SUPFAM" id="SSF51998">
    <property type="entry name" value="PFL-like glycyl radical enzymes"/>
    <property type="match status" value="1"/>
</dbReference>
<gene>
    <name evidence="13" type="primary">nrdE</name>
    <name evidence="13" type="ORF">HAU20_01355</name>
    <name evidence="12" type="ORF">HAU43_00120</name>
</gene>
<evidence type="ECO:0000256" key="10">
    <source>
        <dbReference type="RuleBase" id="RU003410"/>
    </source>
</evidence>
<dbReference type="EMBL" id="JAAOCP010000001">
    <property type="protein sequence ID" value="MBJ7638070.1"/>
    <property type="molecule type" value="Genomic_DNA"/>
</dbReference>
<dbReference type="PRINTS" id="PR01183">
    <property type="entry name" value="RIBORDTASEM1"/>
</dbReference>
<keyword evidence="14" id="KW-1185">Reference proteome</keyword>
<evidence type="ECO:0000256" key="9">
    <source>
        <dbReference type="ARBA" id="ARBA00047754"/>
    </source>
</evidence>
<dbReference type="InterPro" id="IPR000788">
    <property type="entry name" value="RNR_lg_C"/>
</dbReference>
<feature type="domain" description="Ribonucleotide reductase large subunit" evidence="11">
    <location>
        <begin position="560"/>
        <end position="582"/>
    </location>
</feature>
<evidence type="ECO:0000256" key="8">
    <source>
        <dbReference type="ARBA" id="ARBA00023157"/>
    </source>
</evidence>
<dbReference type="GO" id="GO:0004748">
    <property type="term" value="F:ribonucleoside-diphosphate reductase activity, thioredoxin disulfide as acceptor"/>
    <property type="evidence" value="ECO:0007669"/>
    <property type="project" value="UniProtKB-EC"/>
</dbReference>
<comment type="caution">
    <text evidence="13">The sequence shown here is derived from an EMBL/GenBank/DDBJ whole genome shotgun (WGS) entry which is preliminary data.</text>
</comment>
<evidence type="ECO:0000313" key="14">
    <source>
        <dbReference type="Proteomes" id="UP000728106"/>
    </source>
</evidence>
<dbReference type="Pfam" id="PF02867">
    <property type="entry name" value="Ribonuc_red_lgC"/>
    <property type="match status" value="1"/>
</dbReference>
<keyword evidence="5" id="KW-0067">ATP-binding</keyword>
<reference evidence="13 14" key="2">
    <citation type="journal article" date="2021" name="Int. J. Food Microbiol.">
        <title>Safety demonstration of a microbial species for use in the food chain: Weissella confusa.</title>
        <authorList>
            <person name="Bourdichon F."/>
            <person name="Patrone V."/>
            <person name="Fontana A."/>
            <person name="Milani G."/>
            <person name="Morelli L."/>
        </authorList>
    </citation>
    <scope>NUCLEOTIDE SEQUENCE [LARGE SCALE GENOMIC DNA]</scope>
    <source>
        <strain evidence="12">CCUG 30943</strain>
        <strain evidence="13 14">CCUG 43002</strain>
    </source>
</reference>
<keyword evidence="6 10" id="KW-0560">Oxidoreductase</keyword>
<evidence type="ECO:0000256" key="4">
    <source>
        <dbReference type="ARBA" id="ARBA00022741"/>
    </source>
</evidence>
<dbReference type="Gene3D" id="3.20.70.20">
    <property type="match status" value="1"/>
</dbReference>
<dbReference type="InterPro" id="IPR013346">
    <property type="entry name" value="NrdE_NrdA_C"/>
</dbReference>
<dbReference type="InterPro" id="IPR013509">
    <property type="entry name" value="RNR_lsu_N"/>
</dbReference>
<keyword evidence="7 10" id="KW-0215">Deoxyribonucleotide synthesis</keyword>
<comment type="function">
    <text evidence="10">Provides the precursors necessary for DNA synthesis. Catalyzes the biosynthesis of deoxyribonucleotides from the corresponding ribonucleotides.</text>
</comment>
<dbReference type="PANTHER" id="PTHR11573:SF30">
    <property type="entry name" value="RIBONUCLEOSIDE-DIPHOSPHATE REDUCTASE 2 SUBUNIT ALPHA"/>
    <property type="match status" value="1"/>
</dbReference>
<comment type="similarity">
    <text evidence="1 10">Belongs to the ribonucleoside diphosphate reductase large chain family.</text>
</comment>
<dbReference type="GO" id="GO:0005524">
    <property type="term" value="F:ATP binding"/>
    <property type="evidence" value="ECO:0007669"/>
    <property type="project" value="UniProtKB-KW"/>
</dbReference>
<evidence type="ECO:0000256" key="6">
    <source>
        <dbReference type="ARBA" id="ARBA00023002"/>
    </source>
</evidence>
<dbReference type="InterPro" id="IPR026459">
    <property type="entry name" value="RNR_1b_NrdE"/>
</dbReference>
<dbReference type="Gene3D" id="1.10.1650.20">
    <property type="match status" value="1"/>
</dbReference>
<keyword evidence="4" id="KW-0547">Nucleotide-binding</keyword>
<keyword evidence="3" id="KW-0021">Allosteric enzyme</keyword>
<dbReference type="EMBL" id="JAAOCX010000001">
    <property type="protein sequence ID" value="MBJ7631519.1"/>
    <property type="molecule type" value="Genomic_DNA"/>
</dbReference>
<dbReference type="CDD" id="cd01679">
    <property type="entry name" value="RNR_I"/>
    <property type="match status" value="1"/>
</dbReference>
<comment type="catalytic activity">
    <reaction evidence="9 10">
        <text>a 2'-deoxyribonucleoside 5'-diphosphate + [thioredoxin]-disulfide + H2O = a ribonucleoside 5'-diphosphate + [thioredoxin]-dithiol</text>
        <dbReference type="Rhea" id="RHEA:23252"/>
        <dbReference type="Rhea" id="RHEA-COMP:10698"/>
        <dbReference type="Rhea" id="RHEA-COMP:10700"/>
        <dbReference type="ChEBI" id="CHEBI:15377"/>
        <dbReference type="ChEBI" id="CHEBI:29950"/>
        <dbReference type="ChEBI" id="CHEBI:50058"/>
        <dbReference type="ChEBI" id="CHEBI:57930"/>
        <dbReference type="ChEBI" id="CHEBI:73316"/>
        <dbReference type="EC" id="1.17.4.1"/>
    </reaction>
</comment>
<keyword evidence="8" id="KW-1015">Disulfide bond</keyword>